<evidence type="ECO:0000313" key="3">
    <source>
        <dbReference type="Proteomes" id="UP000694864"/>
    </source>
</evidence>
<reference evidence="3" key="1">
    <citation type="journal article" date="2014" name="Nat. Commun.">
        <title>The emerging biofuel crop Camelina sativa retains a highly undifferentiated hexaploid genome structure.</title>
        <authorList>
            <person name="Kagale S."/>
            <person name="Koh C."/>
            <person name="Nixon J."/>
            <person name="Bollina V."/>
            <person name="Clarke W.E."/>
            <person name="Tuteja R."/>
            <person name="Spillane C."/>
            <person name="Robinson S.J."/>
            <person name="Links M.G."/>
            <person name="Clarke C."/>
            <person name="Higgins E.E."/>
            <person name="Huebert T."/>
            <person name="Sharpe A.G."/>
            <person name="Parkin I.A."/>
        </authorList>
    </citation>
    <scope>NUCLEOTIDE SEQUENCE [LARGE SCALE GENOMIC DNA]</scope>
    <source>
        <strain evidence="3">cv. DH55</strain>
    </source>
</reference>
<comment type="similarity">
    <text evidence="1">Belongs to the cullin family.</text>
</comment>
<proteinExistence type="inferred from homology"/>
<gene>
    <name evidence="4" type="primary">LOC104744064</name>
</gene>
<dbReference type="InterPro" id="IPR016159">
    <property type="entry name" value="Cullin_repeat-like_dom_sf"/>
</dbReference>
<organism evidence="3 4">
    <name type="scientific">Camelina sativa</name>
    <name type="common">False flax</name>
    <name type="synonym">Myagrum sativum</name>
    <dbReference type="NCBI Taxonomy" id="90675"/>
    <lineage>
        <taxon>Eukaryota</taxon>
        <taxon>Viridiplantae</taxon>
        <taxon>Streptophyta</taxon>
        <taxon>Embryophyta</taxon>
        <taxon>Tracheophyta</taxon>
        <taxon>Spermatophyta</taxon>
        <taxon>Magnoliopsida</taxon>
        <taxon>eudicotyledons</taxon>
        <taxon>Gunneridae</taxon>
        <taxon>Pentapetalae</taxon>
        <taxon>rosids</taxon>
        <taxon>malvids</taxon>
        <taxon>Brassicales</taxon>
        <taxon>Brassicaceae</taxon>
        <taxon>Camelineae</taxon>
        <taxon>Camelina</taxon>
    </lineage>
</organism>
<accession>A0ABM1QJV9</accession>
<dbReference type="GeneID" id="104744064"/>
<dbReference type="InterPro" id="IPR045093">
    <property type="entry name" value="Cullin"/>
</dbReference>
<reference evidence="4" key="2">
    <citation type="submission" date="2025-08" db="UniProtKB">
        <authorList>
            <consortium name="RefSeq"/>
        </authorList>
    </citation>
    <scope>IDENTIFICATION</scope>
    <source>
        <tissue evidence="4">Leaf</tissue>
    </source>
</reference>
<evidence type="ECO:0000259" key="2">
    <source>
        <dbReference type="Pfam" id="PF00888"/>
    </source>
</evidence>
<evidence type="ECO:0000313" key="4">
    <source>
        <dbReference type="RefSeq" id="XP_019087047.1"/>
    </source>
</evidence>
<dbReference type="SUPFAM" id="SSF74788">
    <property type="entry name" value="Cullin repeat-like"/>
    <property type="match status" value="1"/>
</dbReference>
<keyword evidence="3" id="KW-1185">Reference proteome</keyword>
<dbReference type="Gene3D" id="1.20.1310.10">
    <property type="entry name" value="Cullin Repeats"/>
    <property type="match status" value="2"/>
</dbReference>
<dbReference type="Pfam" id="PF00888">
    <property type="entry name" value="Cullin"/>
    <property type="match status" value="1"/>
</dbReference>
<dbReference type="PANTHER" id="PTHR11932">
    <property type="entry name" value="CULLIN"/>
    <property type="match status" value="1"/>
</dbReference>
<protein>
    <submittedName>
        <fullName evidence="4">Cullin-like protein 2</fullName>
    </submittedName>
</protein>
<dbReference type="Proteomes" id="UP000694864">
    <property type="component" value="Chromosome 2"/>
</dbReference>
<feature type="domain" description="Cullin N-terminal" evidence="2">
    <location>
        <begin position="30"/>
        <end position="270"/>
    </location>
</feature>
<sequence length="286" mass="33845">MITSQKLISVELTTDTRRMVLNFEEGWLSLEEGITELIRNIERECEPALNPQQHLNLYTIIYNMCIQKNSDYYSQQLYEKYRQVIEDYTIQTVLPSLREKHGEDMLRELVRRWKNHVILLNWLGKVFRYIDRYYVCRRAIPFPTLGKVGLKCFCDLVYCEMHSTAKEAVLALIHKEREGEEIDRELVKSVLDIYVENGMGTLEKYEEDFENFLLQDTASYYSCKVSRWIQEDSCSDYMLKSEECLENERERVTHYLHSSTEPRLVEAVKEAFDVILKKDGGSEKLA</sequence>
<name>A0ABM1QJV9_CAMSA</name>
<evidence type="ECO:0000256" key="1">
    <source>
        <dbReference type="ARBA" id="ARBA00006019"/>
    </source>
</evidence>
<dbReference type="RefSeq" id="XP_019087047.1">
    <property type="nucleotide sequence ID" value="XM_019231502.1"/>
</dbReference>
<dbReference type="InterPro" id="IPR001373">
    <property type="entry name" value="Cullin_N"/>
</dbReference>